<dbReference type="Gene3D" id="3.40.50.150">
    <property type="entry name" value="Vaccinia Virus protein VP39"/>
    <property type="match status" value="1"/>
</dbReference>
<dbReference type="EMBL" id="AMYB01000009">
    <property type="protein sequence ID" value="OAC98780.1"/>
    <property type="molecule type" value="Genomic_DNA"/>
</dbReference>
<accession>A0A168HH58</accession>
<dbReference type="OrthoDB" id="6419443at2759"/>
<name>A0A168HH58_MUCCL</name>
<dbReference type="AlphaFoldDB" id="A0A168HH58"/>
<evidence type="ECO:0000313" key="2">
    <source>
        <dbReference type="Proteomes" id="UP000077051"/>
    </source>
</evidence>
<sequence length="317" mass="36602">MSSTSDMTDSLNNLSLKNDTDVPKKTTKAKATYDKVALKERWKILGTDPEQSILSMIRKACMNTFARKDFFKILQMIKHSFVQRDYEGIFTEAINLEVYTAAYIPGRALCYFEIFCRPQLLKFLTKRSRIYCVGSGSGSELTAIAAAMTRVPAERQQVNLIMQDIGEYKSVLDSLETTIRERWLLTEQQLQCTYEQSDVLDADNHEIDTRLQEADLITFMFVMNELFVKKAAAMALIQKMVKSMKKGAHLLVVESAGSFSHLKVGNKTYMVYMLLDAIQDLELVVGEDSRWYRHPDHLKYPIDVQNMRYFIRLYKKK</sequence>
<dbReference type="VEuPathDB" id="FungiDB:MUCCIDRAFT_157317"/>
<dbReference type="SUPFAM" id="SSF53335">
    <property type="entry name" value="S-adenosyl-L-methionine-dependent methyltransferases"/>
    <property type="match status" value="1"/>
</dbReference>
<gene>
    <name evidence="1" type="ORF">MUCCIDRAFT_157317</name>
</gene>
<dbReference type="STRING" id="747725.A0A168HH58"/>
<proteinExistence type="predicted"/>
<comment type="caution">
    <text evidence="1">The sequence shown here is derived from an EMBL/GenBank/DDBJ whole genome shotgun (WGS) entry which is preliminary data.</text>
</comment>
<protein>
    <submittedName>
        <fullName evidence="1">Uncharacterized protein</fullName>
    </submittedName>
</protein>
<organism evidence="1 2">
    <name type="scientific">Mucor lusitanicus CBS 277.49</name>
    <dbReference type="NCBI Taxonomy" id="747725"/>
    <lineage>
        <taxon>Eukaryota</taxon>
        <taxon>Fungi</taxon>
        <taxon>Fungi incertae sedis</taxon>
        <taxon>Mucoromycota</taxon>
        <taxon>Mucoromycotina</taxon>
        <taxon>Mucoromycetes</taxon>
        <taxon>Mucorales</taxon>
        <taxon>Mucorineae</taxon>
        <taxon>Mucoraceae</taxon>
        <taxon>Mucor</taxon>
    </lineage>
</organism>
<dbReference type="InterPro" id="IPR021463">
    <property type="entry name" value="Methyltransf_34"/>
</dbReference>
<dbReference type="InterPro" id="IPR029063">
    <property type="entry name" value="SAM-dependent_MTases_sf"/>
</dbReference>
<evidence type="ECO:0000313" key="1">
    <source>
        <dbReference type="EMBL" id="OAC98780.1"/>
    </source>
</evidence>
<dbReference type="Pfam" id="PF11312">
    <property type="entry name" value="Methyltransf_34"/>
    <property type="match status" value="1"/>
</dbReference>
<keyword evidence="2" id="KW-1185">Reference proteome</keyword>
<reference evidence="1 2" key="1">
    <citation type="submission" date="2015-06" db="EMBL/GenBank/DDBJ databases">
        <title>Expansion of signal transduction pathways in fungi by whole-genome duplication.</title>
        <authorList>
            <consortium name="DOE Joint Genome Institute"/>
            <person name="Corrochano L.M."/>
            <person name="Kuo A."/>
            <person name="Marcet-Houben M."/>
            <person name="Polaino S."/>
            <person name="Salamov A."/>
            <person name="Villalobos J.M."/>
            <person name="Alvarez M.I."/>
            <person name="Avalos J."/>
            <person name="Benito E.P."/>
            <person name="Benoit I."/>
            <person name="Burger G."/>
            <person name="Camino L.P."/>
            <person name="Canovas D."/>
            <person name="Cerda-Olmedo E."/>
            <person name="Cheng J.-F."/>
            <person name="Dominguez A."/>
            <person name="Elias M."/>
            <person name="Eslava A.P."/>
            <person name="Glaser F."/>
            <person name="Grimwood J."/>
            <person name="Gutierrez G."/>
            <person name="Heitman J."/>
            <person name="Henrissat B."/>
            <person name="Iturriaga E.A."/>
            <person name="Lang B.F."/>
            <person name="Lavin J.L."/>
            <person name="Lee S."/>
            <person name="Li W."/>
            <person name="Lindquist E."/>
            <person name="Lopez-Garcia S."/>
            <person name="Luque E.M."/>
            <person name="Marcos A.T."/>
            <person name="Martin J."/>
            <person name="Mccluskey K."/>
            <person name="Medina H.R."/>
            <person name="Miralles-Duran A."/>
            <person name="Miyazaki A."/>
            <person name="Munoz-Torres E."/>
            <person name="Oguiza J.A."/>
            <person name="Ohm R."/>
            <person name="Olmedo M."/>
            <person name="Orejas M."/>
            <person name="Ortiz-Castellanos L."/>
            <person name="Pisabarro A.G."/>
            <person name="Rodriguez-Romero J."/>
            <person name="Ruiz-Herrera J."/>
            <person name="Ruiz-Vazquez R."/>
            <person name="Sanz C."/>
            <person name="Schackwitz W."/>
            <person name="Schmutz J."/>
            <person name="Shahriari M."/>
            <person name="Shelest E."/>
            <person name="Silva-Franco F."/>
            <person name="Soanes D."/>
            <person name="Syed K."/>
            <person name="Tagua V.G."/>
            <person name="Talbot N.J."/>
            <person name="Thon M."/>
            <person name="De Vries R.P."/>
            <person name="Wiebenga A."/>
            <person name="Yadav J.S."/>
            <person name="Braun E.L."/>
            <person name="Baker S."/>
            <person name="Garre V."/>
            <person name="Horwitz B."/>
            <person name="Torres-Martinez S."/>
            <person name="Idnurm A."/>
            <person name="Herrera-Estrella A."/>
            <person name="Gabaldon T."/>
            <person name="Grigoriev I.V."/>
        </authorList>
    </citation>
    <scope>NUCLEOTIDE SEQUENCE [LARGE SCALE GENOMIC DNA]</scope>
    <source>
        <strain evidence="1 2">CBS 277.49</strain>
    </source>
</reference>
<dbReference type="Proteomes" id="UP000077051">
    <property type="component" value="Unassembled WGS sequence"/>
</dbReference>